<dbReference type="InterPro" id="IPR015943">
    <property type="entry name" value="WD40/YVTN_repeat-like_dom_sf"/>
</dbReference>
<dbReference type="GO" id="GO:0005783">
    <property type="term" value="C:endoplasmic reticulum"/>
    <property type="evidence" value="ECO:0007669"/>
    <property type="project" value="TreeGrafter"/>
</dbReference>
<dbReference type="PANTHER" id="PTHR44321">
    <property type="entry name" value="TRANSDUCIN BETA-LIKE PROTEIN 2"/>
    <property type="match status" value="1"/>
</dbReference>
<organism evidence="4 5">
    <name type="scientific">Henosepilachna vigintioctopunctata</name>
    <dbReference type="NCBI Taxonomy" id="420089"/>
    <lineage>
        <taxon>Eukaryota</taxon>
        <taxon>Metazoa</taxon>
        <taxon>Ecdysozoa</taxon>
        <taxon>Arthropoda</taxon>
        <taxon>Hexapoda</taxon>
        <taxon>Insecta</taxon>
        <taxon>Pterygota</taxon>
        <taxon>Neoptera</taxon>
        <taxon>Endopterygota</taxon>
        <taxon>Coleoptera</taxon>
        <taxon>Polyphaga</taxon>
        <taxon>Cucujiformia</taxon>
        <taxon>Coccinelloidea</taxon>
        <taxon>Coccinellidae</taxon>
        <taxon>Epilachninae</taxon>
        <taxon>Epilachnini</taxon>
        <taxon>Henosepilachna</taxon>
    </lineage>
</organism>
<evidence type="ECO:0000313" key="5">
    <source>
        <dbReference type="Proteomes" id="UP001431783"/>
    </source>
</evidence>
<feature type="repeat" description="WD" evidence="3">
    <location>
        <begin position="168"/>
        <end position="200"/>
    </location>
</feature>
<dbReference type="PANTHER" id="PTHR44321:SF1">
    <property type="entry name" value="TRANSDUCIN BETA-LIKE PROTEIN 2"/>
    <property type="match status" value="1"/>
</dbReference>
<evidence type="ECO:0000313" key="4">
    <source>
        <dbReference type="EMBL" id="KAK9881298.1"/>
    </source>
</evidence>
<evidence type="ECO:0008006" key="6">
    <source>
        <dbReference type="Google" id="ProtNLM"/>
    </source>
</evidence>
<dbReference type="SUPFAM" id="SSF50978">
    <property type="entry name" value="WD40 repeat-like"/>
    <property type="match status" value="1"/>
</dbReference>
<accession>A0AAW1ULC6</accession>
<dbReference type="SMART" id="SM00320">
    <property type="entry name" value="WD40"/>
    <property type="match status" value="4"/>
</dbReference>
<keyword evidence="2" id="KW-0677">Repeat</keyword>
<gene>
    <name evidence="4" type="ORF">WA026_015420</name>
</gene>
<feature type="repeat" description="WD" evidence="3">
    <location>
        <begin position="77"/>
        <end position="111"/>
    </location>
</feature>
<keyword evidence="1 3" id="KW-0853">WD repeat</keyword>
<dbReference type="InterPro" id="IPR019775">
    <property type="entry name" value="WD40_repeat_CS"/>
</dbReference>
<dbReference type="InterPro" id="IPR042410">
    <property type="entry name" value="WBSCR13"/>
</dbReference>
<dbReference type="InterPro" id="IPR001680">
    <property type="entry name" value="WD40_rpt"/>
</dbReference>
<dbReference type="Gene3D" id="2.130.10.10">
    <property type="entry name" value="YVTN repeat-like/Quinoprotein amine dehydrogenase"/>
    <property type="match status" value="2"/>
</dbReference>
<dbReference type="PROSITE" id="PS50082">
    <property type="entry name" value="WD_REPEATS_2"/>
    <property type="match status" value="2"/>
</dbReference>
<comment type="caution">
    <text evidence="4">The sequence shown here is derived from an EMBL/GenBank/DDBJ whole genome shotgun (WGS) entry which is preliminary data.</text>
</comment>
<dbReference type="AlphaFoldDB" id="A0AAW1ULC6"/>
<dbReference type="PROSITE" id="PS00678">
    <property type="entry name" value="WD_REPEATS_1"/>
    <property type="match status" value="1"/>
</dbReference>
<dbReference type="InterPro" id="IPR036322">
    <property type="entry name" value="WD40_repeat_dom_sf"/>
</dbReference>
<keyword evidence="5" id="KW-1185">Reference proteome</keyword>
<evidence type="ECO:0000256" key="3">
    <source>
        <dbReference type="PROSITE-ProRule" id="PRU00221"/>
    </source>
</evidence>
<evidence type="ECO:0000256" key="1">
    <source>
        <dbReference type="ARBA" id="ARBA00022574"/>
    </source>
</evidence>
<evidence type="ECO:0000256" key="2">
    <source>
        <dbReference type="ARBA" id="ARBA00022737"/>
    </source>
</evidence>
<dbReference type="EMBL" id="JARQZJ010000068">
    <property type="protein sequence ID" value="KAK9881298.1"/>
    <property type="molecule type" value="Genomic_DNA"/>
</dbReference>
<dbReference type="Pfam" id="PF00400">
    <property type="entry name" value="WD40"/>
    <property type="match status" value="1"/>
</dbReference>
<protein>
    <recommendedName>
        <fullName evidence="6">Transducin beta-like protein 2</fullName>
    </recommendedName>
</protein>
<dbReference type="Proteomes" id="UP001431783">
    <property type="component" value="Unassembled WGS sequence"/>
</dbReference>
<dbReference type="GO" id="GO:0030968">
    <property type="term" value="P:endoplasmic reticulum unfolded protein response"/>
    <property type="evidence" value="ECO:0007669"/>
    <property type="project" value="TreeGrafter"/>
</dbReference>
<name>A0AAW1ULC6_9CUCU</name>
<proteinExistence type="predicted"/>
<sequence length="335" mass="37805">MFTDRTVFIWDVKDFSQREHKSVRVNVEFDHPTFVKWSPDNKAFLIHRYQDGSIEVYKVEKKKEGGIGNVTVAHTFPKLHEEELVGMSIASNGKFIMTCTSNNDLVLWDLKGQVIAKVDTCMMTTFCAKISPCGKFVLASGFSPDAKVWEVVFSKNGEYQDVKRAYELTGHKSGIYDIACNADSSQMVTVSKDGTWRLFDTKVEYKKGQDPQLQMSGKYKNPEENQAIVALSPNGVVVVAVNSSLQFFSAFTGLLDQTIDNIYEGNITRVVFEATGRYLLTSGPRHILVFHNVTGYKCDIYKSQEKLKEHQTSATKERLQQIIKDSQAFLSSISK</sequence>
<reference evidence="4 5" key="1">
    <citation type="submission" date="2023-03" db="EMBL/GenBank/DDBJ databases">
        <title>Genome insight into feeding habits of ladybird beetles.</title>
        <authorList>
            <person name="Li H.-S."/>
            <person name="Huang Y.-H."/>
            <person name="Pang H."/>
        </authorList>
    </citation>
    <scope>NUCLEOTIDE SEQUENCE [LARGE SCALE GENOMIC DNA]</scope>
    <source>
        <strain evidence="4">SYSU_2023b</strain>
        <tissue evidence="4">Whole body</tissue>
    </source>
</reference>